<proteinExistence type="predicted"/>
<evidence type="ECO:0000313" key="3">
    <source>
        <dbReference type="Proteomes" id="UP001430356"/>
    </source>
</evidence>
<keyword evidence="3" id="KW-1185">Reference proteome</keyword>
<organism evidence="2 3">
    <name type="scientific">Novymonas esmeraldas</name>
    <dbReference type="NCBI Taxonomy" id="1808958"/>
    <lineage>
        <taxon>Eukaryota</taxon>
        <taxon>Discoba</taxon>
        <taxon>Euglenozoa</taxon>
        <taxon>Kinetoplastea</taxon>
        <taxon>Metakinetoplastina</taxon>
        <taxon>Trypanosomatida</taxon>
        <taxon>Trypanosomatidae</taxon>
        <taxon>Novymonas</taxon>
    </lineage>
</organism>
<accession>A0AAW0EXM0</accession>
<evidence type="ECO:0000256" key="1">
    <source>
        <dbReference type="SAM" id="MobiDB-lite"/>
    </source>
</evidence>
<protein>
    <submittedName>
        <fullName evidence="2">Uncharacterized protein</fullName>
    </submittedName>
</protein>
<gene>
    <name evidence="2" type="ORF">NESM_000703600</name>
</gene>
<comment type="caution">
    <text evidence="2">The sequence shown here is derived from an EMBL/GenBank/DDBJ whole genome shotgun (WGS) entry which is preliminary data.</text>
</comment>
<reference evidence="2 3" key="1">
    <citation type="journal article" date="2021" name="MBio">
        <title>A New Model Trypanosomatid, Novymonas esmeraldas: Genomic Perception of Its 'Candidatus Pandoraea novymonadis' Endosymbiont.</title>
        <authorList>
            <person name="Zakharova A."/>
            <person name="Saura A."/>
            <person name="Butenko A."/>
            <person name="Podesvova L."/>
            <person name="Warmusova S."/>
            <person name="Kostygov A.Y."/>
            <person name="Nenarokova A."/>
            <person name="Lukes J."/>
            <person name="Opperdoes F.R."/>
            <person name="Yurchenko V."/>
        </authorList>
    </citation>
    <scope>NUCLEOTIDE SEQUENCE [LARGE SCALE GENOMIC DNA]</scope>
    <source>
        <strain evidence="2 3">E262AT.01</strain>
    </source>
</reference>
<sequence>MFPQGLIDQWLSKTRDGRRSVRDDPKATPAILENIDRLEEYCLDHPYDVFCASALQNPPFSLYALESVEAEQQRLARPPLVFAAAAPSPREGTAEREALCCGMSGRYAEAEDARASAAAAAQHLHRVVTRLAAYLHSSDAESRAALLEAGHGDGDGGARRMAVADLFVRLLSEAAVAAAYREGTAAQVEAEERAAFTHRRRGRRLQLRAAAAAAAAPESLSGDEADGAEDLVVVRPIADYRRWSQGLASLWGLLAPTEPGGEAGNGGETTPPHKRSRDHTADAEGVEGGGNLWTRVRLDALRNRLGDRVLPPPPASTSAVADAQHGVAAPATANTWATRQLRITARDVQFALRHVLAADPPAGSPTAATP</sequence>
<evidence type="ECO:0000313" key="2">
    <source>
        <dbReference type="EMBL" id="KAK7197538.1"/>
    </source>
</evidence>
<dbReference type="AlphaFoldDB" id="A0AAW0EXM0"/>
<dbReference type="EMBL" id="JAECZO010000109">
    <property type="protein sequence ID" value="KAK7197538.1"/>
    <property type="molecule type" value="Genomic_DNA"/>
</dbReference>
<feature type="region of interest" description="Disordered" evidence="1">
    <location>
        <begin position="258"/>
        <end position="288"/>
    </location>
</feature>
<dbReference type="Proteomes" id="UP001430356">
    <property type="component" value="Unassembled WGS sequence"/>
</dbReference>
<name>A0AAW0EXM0_9TRYP</name>